<dbReference type="AlphaFoldDB" id="A0A1G8ZHJ8"/>
<proteinExistence type="predicted"/>
<gene>
    <name evidence="1" type="ORF">SAMN05192566_0281</name>
</gene>
<keyword evidence="2" id="KW-1185">Reference proteome</keyword>
<dbReference type="RefSeq" id="WP_091468726.1">
    <property type="nucleotide sequence ID" value="NZ_FNFX01000001.1"/>
</dbReference>
<evidence type="ECO:0000313" key="2">
    <source>
        <dbReference type="Proteomes" id="UP000198629"/>
    </source>
</evidence>
<dbReference type="EMBL" id="FNFX01000001">
    <property type="protein sequence ID" value="SDK13865.1"/>
    <property type="molecule type" value="Genomic_DNA"/>
</dbReference>
<reference evidence="2" key="1">
    <citation type="submission" date="2016-10" db="EMBL/GenBank/DDBJ databases">
        <authorList>
            <person name="Varghese N."/>
            <person name="Submissions S."/>
        </authorList>
    </citation>
    <scope>NUCLEOTIDE SEQUENCE [LARGE SCALE GENOMIC DNA]</scope>
    <source>
        <strain evidence="2">CBMB127</strain>
    </source>
</reference>
<dbReference type="OrthoDB" id="9178860at2"/>
<organism evidence="1 2">
    <name type="scientific">Methylophilus rhizosphaerae</name>
    <dbReference type="NCBI Taxonomy" id="492660"/>
    <lineage>
        <taxon>Bacteria</taxon>
        <taxon>Pseudomonadati</taxon>
        <taxon>Pseudomonadota</taxon>
        <taxon>Betaproteobacteria</taxon>
        <taxon>Nitrosomonadales</taxon>
        <taxon>Methylophilaceae</taxon>
        <taxon>Methylophilus</taxon>
    </lineage>
</organism>
<name>A0A1G8ZHJ8_9PROT</name>
<dbReference type="STRING" id="492660.SAMN05192566_0281"/>
<protein>
    <submittedName>
        <fullName evidence="1">Uncharacterized protein</fullName>
    </submittedName>
</protein>
<dbReference type="Proteomes" id="UP000198629">
    <property type="component" value="Unassembled WGS sequence"/>
</dbReference>
<accession>A0A1G8ZHJ8</accession>
<sequence length="300" mass="34516">MLHHYPEPGIDCRPAASRRWWQALTAPELRLVICCDELEVFMFSRQWLPGRARQLIGHQRYPLAGNAQEAMPPEILWQTLRDVLAPLTGQRWHVVVVLSNQYARWLALPWQSEIRSQADRQAYYRHGLQQAFGQEMQDWHIEAHTGGFGQHTLVNALPVTLITQLQGVCAEYQLLPGMIAPAWMLAANQALHMLQRQKNRQDGWVVCRESNSLTLACLIHGDWQHIRYVPVDAHWRQTLQQVLLREQVMYPQRAALPVYLPHAQLSGISRDTLAPFTVVDVKPLQGLGESFNQLLRRKVA</sequence>
<evidence type="ECO:0000313" key="1">
    <source>
        <dbReference type="EMBL" id="SDK13865.1"/>
    </source>
</evidence>